<dbReference type="AlphaFoldDB" id="A0A224Y5X4"/>
<keyword evidence="1" id="KW-0472">Membrane</keyword>
<keyword evidence="1" id="KW-1133">Transmembrane helix</keyword>
<dbReference type="EMBL" id="GFTR01000303">
    <property type="protein sequence ID" value="JAW16123.1"/>
    <property type="molecule type" value="Transcribed_RNA"/>
</dbReference>
<name>A0A224Y5X4_9HEMI</name>
<sequence length="70" mass="8079">MSFLNLFFAVIFSCFCSFFRGCFTLVSFAIFTLCSDFILAPTTDGTFFISELFLFLNGFSFSLTFPRRLF</sequence>
<evidence type="ECO:0000256" key="1">
    <source>
        <dbReference type="SAM" id="Phobius"/>
    </source>
</evidence>
<protein>
    <submittedName>
        <fullName evidence="2">Uncharacterized protein</fullName>
    </submittedName>
</protein>
<keyword evidence="1" id="KW-0812">Transmembrane</keyword>
<reference evidence="2" key="1">
    <citation type="journal article" date="2018" name="PLoS Negl. Trop. Dis.">
        <title>An insight into the salivary gland and fat body transcriptome of Panstrongylus lignarius (Hemiptera: Heteroptera), the main vector of Chagas disease in Peru.</title>
        <authorList>
            <person name="Nevoa J.C."/>
            <person name="Mendes M.T."/>
            <person name="da Silva M.V."/>
            <person name="Soares S.C."/>
            <person name="Oliveira C.J.F."/>
            <person name="Ribeiro J.M.C."/>
        </authorList>
    </citation>
    <scope>NUCLEOTIDE SEQUENCE</scope>
</reference>
<accession>A0A224Y5X4</accession>
<organism evidence="2">
    <name type="scientific">Panstrongylus lignarius</name>
    <dbReference type="NCBI Taxonomy" id="156445"/>
    <lineage>
        <taxon>Eukaryota</taxon>
        <taxon>Metazoa</taxon>
        <taxon>Ecdysozoa</taxon>
        <taxon>Arthropoda</taxon>
        <taxon>Hexapoda</taxon>
        <taxon>Insecta</taxon>
        <taxon>Pterygota</taxon>
        <taxon>Neoptera</taxon>
        <taxon>Paraneoptera</taxon>
        <taxon>Hemiptera</taxon>
        <taxon>Heteroptera</taxon>
        <taxon>Panheteroptera</taxon>
        <taxon>Cimicomorpha</taxon>
        <taxon>Reduviidae</taxon>
        <taxon>Triatominae</taxon>
        <taxon>Panstrongylus</taxon>
    </lineage>
</organism>
<proteinExistence type="predicted"/>
<feature type="transmembrane region" description="Helical" evidence="1">
    <location>
        <begin position="46"/>
        <end position="65"/>
    </location>
</feature>
<evidence type="ECO:0000313" key="2">
    <source>
        <dbReference type="EMBL" id="JAW16123.1"/>
    </source>
</evidence>
<feature type="transmembrane region" description="Helical" evidence="1">
    <location>
        <begin position="6"/>
        <end position="34"/>
    </location>
</feature>